<evidence type="ECO:0000313" key="1">
    <source>
        <dbReference type="EMBL" id="EPS26387.1"/>
    </source>
</evidence>
<protein>
    <submittedName>
        <fullName evidence="1">Uncharacterized protein</fullName>
    </submittedName>
</protein>
<dbReference type="EMBL" id="KB644409">
    <property type="protein sequence ID" value="EPS26387.1"/>
    <property type="molecule type" value="Genomic_DNA"/>
</dbReference>
<dbReference type="AlphaFoldDB" id="S8AWX5"/>
<name>S8AWX5_PENO1</name>
<evidence type="ECO:0000313" key="2">
    <source>
        <dbReference type="Proteomes" id="UP000019376"/>
    </source>
</evidence>
<reference evidence="1 2" key="1">
    <citation type="journal article" date="2013" name="PLoS ONE">
        <title>Genomic and secretomic analyses reveal unique features of the lignocellulolytic enzyme system of Penicillium decumbens.</title>
        <authorList>
            <person name="Liu G."/>
            <person name="Zhang L."/>
            <person name="Wei X."/>
            <person name="Zou G."/>
            <person name="Qin Y."/>
            <person name="Ma L."/>
            <person name="Li J."/>
            <person name="Zheng H."/>
            <person name="Wang S."/>
            <person name="Wang C."/>
            <person name="Xun L."/>
            <person name="Zhao G.-P."/>
            <person name="Zhou Z."/>
            <person name="Qu Y."/>
        </authorList>
    </citation>
    <scope>NUCLEOTIDE SEQUENCE [LARGE SCALE GENOMIC DNA]</scope>
    <source>
        <strain evidence="2">114-2 / CGMCC 5302</strain>
    </source>
</reference>
<organism evidence="1 2">
    <name type="scientific">Penicillium oxalicum (strain 114-2 / CGMCC 5302)</name>
    <name type="common">Penicillium decumbens</name>
    <dbReference type="NCBI Taxonomy" id="933388"/>
    <lineage>
        <taxon>Eukaryota</taxon>
        <taxon>Fungi</taxon>
        <taxon>Dikarya</taxon>
        <taxon>Ascomycota</taxon>
        <taxon>Pezizomycotina</taxon>
        <taxon>Eurotiomycetes</taxon>
        <taxon>Eurotiomycetidae</taxon>
        <taxon>Eurotiales</taxon>
        <taxon>Aspergillaceae</taxon>
        <taxon>Penicillium</taxon>
    </lineage>
</organism>
<gene>
    <name evidence="1" type="ORF">PDE_01323</name>
</gene>
<dbReference type="Proteomes" id="UP000019376">
    <property type="component" value="Unassembled WGS sequence"/>
</dbReference>
<keyword evidence="2" id="KW-1185">Reference proteome</keyword>
<sequence length="133" mass="14621">MAPPNYDRNLSQLAVHVQIFSPGSLLREIAVWTPSLLSLAVLSSTTMMPWRKLPAVGLVKRINLDDQWVSLYLYNDWTSLSLSRIHLAPYLGGRRLIAIDLYSVQDDVFGGVTDKHGIISGTIAGADSGIRVS</sequence>
<dbReference type="HOGENOM" id="CLU_1907382_0_0_1"/>
<proteinExistence type="predicted"/>
<accession>S8AWX5</accession>